<accession>A0ABW5ZKG7</accession>
<gene>
    <name evidence="2" type="ORF">ACFS5P_16475</name>
</gene>
<dbReference type="RefSeq" id="WP_204728402.1">
    <property type="nucleotide sequence ID" value="NZ_JAFBDK010000003.1"/>
</dbReference>
<protein>
    <recommendedName>
        <fullName evidence="4">Lipoprotein</fullName>
    </recommendedName>
</protein>
<name>A0ABW5ZKG7_9BACL</name>
<feature type="chain" id="PRO_5046087724" description="Lipoprotein" evidence="1">
    <location>
        <begin position="25"/>
        <end position="114"/>
    </location>
</feature>
<evidence type="ECO:0000313" key="3">
    <source>
        <dbReference type="Proteomes" id="UP001597561"/>
    </source>
</evidence>
<reference evidence="3" key="1">
    <citation type="journal article" date="2019" name="Int. J. Syst. Evol. Microbiol.">
        <title>The Global Catalogue of Microorganisms (GCM) 10K type strain sequencing project: providing services to taxonomists for standard genome sequencing and annotation.</title>
        <authorList>
            <consortium name="The Broad Institute Genomics Platform"/>
            <consortium name="The Broad Institute Genome Sequencing Center for Infectious Disease"/>
            <person name="Wu L."/>
            <person name="Ma J."/>
        </authorList>
    </citation>
    <scope>NUCLEOTIDE SEQUENCE [LARGE SCALE GENOMIC DNA]</scope>
    <source>
        <strain evidence="3">KCTC 13528</strain>
    </source>
</reference>
<organism evidence="2 3">
    <name type="scientific">Jeotgalibacillus terrae</name>
    <dbReference type="NCBI Taxonomy" id="587735"/>
    <lineage>
        <taxon>Bacteria</taxon>
        <taxon>Bacillati</taxon>
        <taxon>Bacillota</taxon>
        <taxon>Bacilli</taxon>
        <taxon>Bacillales</taxon>
        <taxon>Caryophanaceae</taxon>
        <taxon>Jeotgalibacillus</taxon>
    </lineage>
</organism>
<feature type="signal peptide" evidence="1">
    <location>
        <begin position="1"/>
        <end position="24"/>
    </location>
</feature>
<dbReference type="PROSITE" id="PS51257">
    <property type="entry name" value="PROKAR_LIPOPROTEIN"/>
    <property type="match status" value="1"/>
</dbReference>
<keyword evidence="3" id="KW-1185">Reference proteome</keyword>
<evidence type="ECO:0000256" key="1">
    <source>
        <dbReference type="SAM" id="SignalP"/>
    </source>
</evidence>
<dbReference type="Proteomes" id="UP001597561">
    <property type="component" value="Unassembled WGS sequence"/>
</dbReference>
<keyword evidence="1" id="KW-0732">Signal</keyword>
<proteinExistence type="predicted"/>
<sequence>MKLTRFLLTLILLLILTGCGNDYEKDGLTSQSEDRYHLYQVGDEDISESLWEAGVRNLYSYSIAESQDRAEENFPYLKIDTLPSYFVFDSKDLVYETNDIEELKKFLLENNPQE</sequence>
<dbReference type="EMBL" id="JBHUPG010000031">
    <property type="protein sequence ID" value="MFD2913484.1"/>
    <property type="molecule type" value="Genomic_DNA"/>
</dbReference>
<comment type="caution">
    <text evidence="2">The sequence shown here is derived from an EMBL/GenBank/DDBJ whole genome shotgun (WGS) entry which is preliminary data.</text>
</comment>
<evidence type="ECO:0000313" key="2">
    <source>
        <dbReference type="EMBL" id="MFD2913484.1"/>
    </source>
</evidence>
<evidence type="ECO:0008006" key="4">
    <source>
        <dbReference type="Google" id="ProtNLM"/>
    </source>
</evidence>